<protein>
    <submittedName>
        <fullName evidence="9">OLC1v1003001C1</fullName>
    </submittedName>
</protein>
<evidence type="ECO:0000256" key="3">
    <source>
        <dbReference type="ARBA" id="ARBA00023125"/>
    </source>
</evidence>
<keyword evidence="4" id="KW-0804">Transcription</keyword>
<dbReference type="InterPro" id="IPR015300">
    <property type="entry name" value="DNA-bd_pseudobarrel_sf"/>
</dbReference>
<dbReference type="Gene3D" id="2.40.330.10">
    <property type="entry name" value="DNA-binding pseudobarrel domain"/>
    <property type="match status" value="1"/>
</dbReference>
<dbReference type="Proteomes" id="UP001161247">
    <property type="component" value="Chromosome 4"/>
</dbReference>
<dbReference type="CDD" id="cd10017">
    <property type="entry name" value="B3_DNA"/>
    <property type="match status" value="1"/>
</dbReference>
<sequence length="309" mass="35561">MDGHGENMSTCEMGREEALMMEEQGNAVEQEEDNQQKQPHEEEEVANVQDSEDEMNMDQYLASRAESIHPSLSSKQPNQMVGPRRSRRIPRKPQELIGESGNNLEAPSSVMDRAQSSLDPQYPSFAKKMVHSNVVYGFFLKVPDSFCKTYMPNHNVKYLLENEDGEIYKTKFLAARGGLSEGWRAFARKHRLIEGDAVVFHLIGDMKFKVFIVRSTSLGVDGTPELLQLEKNINDEDCEAEQPEDPKHAERYRQATIEYNLKNEEMKTLKTQLLKVEQKRLKLHSEMETLKEHIQRDASRFLEEATAPW</sequence>
<name>A0AAV1D9Q0_OLDCO</name>
<dbReference type="InterPro" id="IPR044837">
    <property type="entry name" value="REM16-like"/>
</dbReference>
<organism evidence="9 10">
    <name type="scientific">Oldenlandia corymbosa var. corymbosa</name>
    <dbReference type="NCBI Taxonomy" id="529605"/>
    <lineage>
        <taxon>Eukaryota</taxon>
        <taxon>Viridiplantae</taxon>
        <taxon>Streptophyta</taxon>
        <taxon>Embryophyta</taxon>
        <taxon>Tracheophyta</taxon>
        <taxon>Spermatophyta</taxon>
        <taxon>Magnoliopsida</taxon>
        <taxon>eudicotyledons</taxon>
        <taxon>Gunneridae</taxon>
        <taxon>Pentapetalae</taxon>
        <taxon>asterids</taxon>
        <taxon>lamiids</taxon>
        <taxon>Gentianales</taxon>
        <taxon>Rubiaceae</taxon>
        <taxon>Rubioideae</taxon>
        <taxon>Spermacoceae</taxon>
        <taxon>Hedyotis-Oldenlandia complex</taxon>
        <taxon>Oldenlandia</taxon>
    </lineage>
</organism>
<evidence type="ECO:0000256" key="2">
    <source>
        <dbReference type="ARBA" id="ARBA00023015"/>
    </source>
</evidence>
<evidence type="ECO:0000256" key="1">
    <source>
        <dbReference type="ARBA" id="ARBA00004123"/>
    </source>
</evidence>
<feature type="domain" description="TF-B3" evidence="8">
    <location>
        <begin position="125"/>
        <end position="216"/>
    </location>
</feature>
<dbReference type="GO" id="GO:0005634">
    <property type="term" value="C:nucleus"/>
    <property type="evidence" value="ECO:0007669"/>
    <property type="project" value="UniProtKB-SubCell"/>
</dbReference>
<reference evidence="9" key="1">
    <citation type="submission" date="2023-03" db="EMBL/GenBank/DDBJ databases">
        <authorList>
            <person name="Julca I."/>
        </authorList>
    </citation>
    <scope>NUCLEOTIDE SEQUENCE</scope>
</reference>
<dbReference type="EMBL" id="OX459121">
    <property type="protein sequence ID" value="CAI9104348.1"/>
    <property type="molecule type" value="Genomic_DNA"/>
</dbReference>
<keyword evidence="6" id="KW-0175">Coiled coil</keyword>
<feature type="compositionally biased region" description="Acidic residues" evidence="7">
    <location>
        <begin position="41"/>
        <end position="56"/>
    </location>
</feature>
<evidence type="ECO:0000259" key="8">
    <source>
        <dbReference type="PROSITE" id="PS50863"/>
    </source>
</evidence>
<evidence type="ECO:0000256" key="4">
    <source>
        <dbReference type="ARBA" id="ARBA00023163"/>
    </source>
</evidence>
<comment type="subcellular location">
    <subcellularLocation>
        <location evidence="1">Nucleus</location>
    </subcellularLocation>
</comment>
<gene>
    <name evidence="9" type="ORF">OLC1_LOCUS13290</name>
</gene>
<keyword evidence="10" id="KW-1185">Reference proteome</keyword>
<dbReference type="SUPFAM" id="SSF101936">
    <property type="entry name" value="DNA-binding pseudobarrel domain"/>
    <property type="match status" value="1"/>
</dbReference>
<feature type="region of interest" description="Disordered" evidence="7">
    <location>
        <begin position="1"/>
        <end position="88"/>
    </location>
</feature>
<dbReference type="PANTHER" id="PTHR31391">
    <property type="entry name" value="B3 DOMAIN-CONTAINING PROTEIN OS11G0197600-RELATED"/>
    <property type="match status" value="1"/>
</dbReference>
<dbReference type="InterPro" id="IPR003340">
    <property type="entry name" value="B3_DNA-bd"/>
</dbReference>
<dbReference type="AlphaFoldDB" id="A0AAV1D9Q0"/>
<feature type="compositionally biased region" description="Polar residues" evidence="7">
    <location>
        <begin position="70"/>
        <end position="79"/>
    </location>
</feature>
<proteinExistence type="predicted"/>
<evidence type="ECO:0000256" key="7">
    <source>
        <dbReference type="SAM" id="MobiDB-lite"/>
    </source>
</evidence>
<dbReference type="GO" id="GO:0003677">
    <property type="term" value="F:DNA binding"/>
    <property type="evidence" value="ECO:0007669"/>
    <property type="project" value="UniProtKB-KW"/>
</dbReference>
<accession>A0AAV1D9Q0</accession>
<dbReference type="Pfam" id="PF02362">
    <property type="entry name" value="B3"/>
    <property type="match status" value="1"/>
</dbReference>
<keyword evidence="5" id="KW-0539">Nucleus</keyword>
<evidence type="ECO:0000313" key="10">
    <source>
        <dbReference type="Proteomes" id="UP001161247"/>
    </source>
</evidence>
<dbReference type="PANTHER" id="PTHR31391:SF101">
    <property type="entry name" value="B3 DOMAIN-CONTAINING PROTEIN OS01G0234100"/>
    <property type="match status" value="1"/>
</dbReference>
<evidence type="ECO:0000313" key="9">
    <source>
        <dbReference type="EMBL" id="CAI9104348.1"/>
    </source>
</evidence>
<keyword evidence="3" id="KW-0238">DNA-binding</keyword>
<keyword evidence="2" id="KW-0805">Transcription regulation</keyword>
<dbReference type="SMART" id="SM01019">
    <property type="entry name" value="B3"/>
    <property type="match status" value="1"/>
</dbReference>
<evidence type="ECO:0000256" key="5">
    <source>
        <dbReference type="ARBA" id="ARBA00023242"/>
    </source>
</evidence>
<dbReference type="PROSITE" id="PS50863">
    <property type="entry name" value="B3"/>
    <property type="match status" value="1"/>
</dbReference>
<evidence type="ECO:0000256" key="6">
    <source>
        <dbReference type="SAM" id="Coils"/>
    </source>
</evidence>
<feature type="coiled-coil region" evidence="6">
    <location>
        <begin position="252"/>
        <end position="279"/>
    </location>
</feature>